<feature type="signal peptide" evidence="17">
    <location>
        <begin position="1"/>
        <end position="24"/>
    </location>
</feature>
<dbReference type="GO" id="GO:0046872">
    <property type="term" value="F:metal ion binding"/>
    <property type="evidence" value="ECO:0007669"/>
    <property type="project" value="UniProtKB-KW"/>
</dbReference>
<dbReference type="KEGG" id="aant:HUK68_17525"/>
<dbReference type="Gene3D" id="2.40.230.10">
    <property type="entry name" value="Phospholipase A1"/>
    <property type="match status" value="1"/>
</dbReference>
<keyword evidence="7 16" id="KW-0479">Metal-binding</keyword>
<keyword evidence="11 17" id="KW-0442">Lipid degradation</keyword>
<evidence type="ECO:0000313" key="18">
    <source>
        <dbReference type="EMBL" id="QKV54543.1"/>
    </source>
</evidence>
<feature type="binding site" description="in dimeric form" evidence="16">
    <location>
        <position position="216"/>
    </location>
    <ligand>
        <name>Ca(2+)</name>
        <dbReference type="ChEBI" id="CHEBI:29108"/>
        <label>1</label>
    </ligand>
</feature>
<accession>A0A6N1X8A9</accession>
<feature type="active site" description="Proton acceptor" evidence="15">
    <location>
        <position position="253"/>
    </location>
</feature>
<dbReference type="EC" id="3.1.1.4" evidence="17"/>
<feature type="binding site" description="in dimeric form" evidence="16">
    <location>
        <position position="299"/>
    </location>
    <ligand>
        <name>Ca(2+)</name>
        <dbReference type="ChEBI" id="CHEBI:29108"/>
        <label>1</label>
    </ligand>
</feature>
<dbReference type="GO" id="GO:0004623">
    <property type="term" value="F:phospholipase A2 activity"/>
    <property type="evidence" value="ECO:0007669"/>
    <property type="project" value="UniProtKB-EC"/>
</dbReference>
<keyword evidence="8 17" id="KW-0732">Signal</keyword>
<evidence type="ECO:0000256" key="5">
    <source>
        <dbReference type="ARBA" id="ARBA00022452"/>
    </source>
</evidence>
<evidence type="ECO:0000256" key="6">
    <source>
        <dbReference type="ARBA" id="ARBA00022692"/>
    </source>
</evidence>
<keyword evidence="12 17" id="KW-0443">Lipid metabolism</keyword>
<dbReference type="PANTHER" id="PTHR40457">
    <property type="entry name" value="PHOSPHOLIPASE A1"/>
    <property type="match status" value="1"/>
</dbReference>
<comment type="cofactor">
    <cofactor evidence="17">
        <name>Ca(2+)</name>
        <dbReference type="ChEBI" id="CHEBI:29108"/>
    </cofactor>
    <text evidence="17">Binds 1 Ca(2+) ion per monomer. In the dimeric form the Ca(2+) is bound by different amino acids with binding of each Ca(2+) shared with ligands coming from each monomer. The Ca(2+) ion may have a role in catalysis.</text>
</comment>
<evidence type="ECO:0000256" key="12">
    <source>
        <dbReference type="ARBA" id="ARBA00023098"/>
    </source>
</evidence>
<evidence type="ECO:0000313" key="19">
    <source>
        <dbReference type="Proteomes" id="UP000509579"/>
    </source>
</evidence>
<evidence type="ECO:0000256" key="2">
    <source>
        <dbReference type="ARBA" id="ARBA00001604"/>
    </source>
</evidence>
<name>A0A6N1X8A9_9BURK</name>
<dbReference type="GO" id="GO:0009279">
    <property type="term" value="C:cell outer membrane"/>
    <property type="evidence" value="ECO:0007669"/>
    <property type="project" value="UniProtKB-SubCell"/>
</dbReference>
<evidence type="ECO:0000256" key="1">
    <source>
        <dbReference type="ARBA" id="ARBA00000111"/>
    </source>
</evidence>
<dbReference type="PRINTS" id="PR01486">
    <property type="entry name" value="PHPHLIPASEA1"/>
</dbReference>
<keyword evidence="14 17" id="KW-0998">Cell outer membrane</keyword>
<dbReference type="SUPFAM" id="SSF56931">
    <property type="entry name" value="Outer membrane phospholipase A (OMPLA)"/>
    <property type="match status" value="1"/>
</dbReference>
<comment type="subcellular location">
    <subcellularLocation>
        <location evidence="17">Cell outer membrane</location>
        <topology evidence="17">Multi-pass membrane protein</topology>
    </subcellularLocation>
    <text evidence="17">One of the very few enzymes located there.</text>
</comment>
<dbReference type="CDD" id="cd00541">
    <property type="entry name" value="OMPLA"/>
    <property type="match status" value="1"/>
</dbReference>
<evidence type="ECO:0000256" key="9">
    <source>
        <dbReference type="ARBA" id="ARBA00022801"/>
    </source>
</evidence>
<protein>
    <recommendedName>
        <fullName evidence="17">Phospholipase A1</fullName>
        <ecNumber evidence="17">3.1.1.32</ecNumber>
        <ecNumber evidence="17">3.1.1.4</ecNumber>
    </recommendedName>
    <alternativeName>
        <fullName evidence="17">Phosphatidylcholine 1-acylhydrolase</fullName>
    </alternativeName>
</protein>
<dbReference type="EC" id="3.1.1.32" evidence="17"/>
<evidence type="ECO:0000256" key="7">
    <source>
        <dbReference type="ARBA" id="ARBA00022723"/>
    </source>
</evidence>
<comment type="catalytic activity">
    <reaction evidence="2 17">
        <text>a 1,2-diacyl-sn-glycero-3-phosphocholine + H2O = a 1-acyl-sn-glycero-3-phosphocholine + a fatty acid + H(+)</text>
        <dbReference type="Rhea" id="RHEA:15801"/>
        <dbReference type="ChEBI" id="CHEBI:15377"/>
        <dbReference type="ChEBI" id="CHEBI:15378"/>
        <dbReference type="ChEBI" id="CHEBI:28868"/>
        <dbReference type="ChEBI" id="CHEBI:57643"/>
        <dbReference type="ChEBI" id="CHEBI:58168"/>
        <dbReference type="EC" id="3.1.1.4"/>
    </reaction>
</comment>
<reference evidence="18 19" key="1">
    <citation type="submission" date="2020-06" db="EMBL/GenBank/DDBJ databases">
        <title>Acidovorax antarctica sp. nov., isolated from Corinth ice sheet soil, Antarctic Fields Peninsula.</title>
        <authorList>
            <person name="Xu Q."/>
            <person name="Peng F."/>
        </authorList>
    </citation>
    <scope>NUCLEOTIDE SEQUENCE [LARGE SCALE GENOMIC DNA]</scope>
    <source>
        <strain evidence="18 19">16-35-5</strain>
    </source>
</reference>
<keyword evidence="6" id="KW-0812">Transmembrane</keyword>
<comment type="subunit">
    <text evidence="4 17">Homodimer; dimerization is reversible, and the dimeric form is the active one.</text>
</comment>
<dbReference type="RefSeq" id="WP_175505343.1">
    <property type="nucleotide sequence ID" value="NZ_CP054840.1"/>
</dbReference>
<feature type="active site" description="Nucleophile" evidence="15">
    <location>
        <position position="255"/>
    </location>
</feature>
<dbReference type="InterPro" id="IPR003187">
    <property type="entry name" value="PLipase_A1"/>
</dbReference>
<keyword evidence="19" id="KW-1185">Reference proteome</keyword>
<comment type="function">
    <text evidence="17">Hydrolysis of phosphatidylcholine with phospholipase A2 (EC 3.1.1.4) and phospholipase A1 (EC 3.1.1.32) activities.</text>
</comment>
<gene>
    <name evidence="18" type="ORF">HUK68_17525</name>
</gene>
<evidence type="ECO:0000256" key="11">
    <source>
        <dbReference type="ARBA" id="ARBA00022963"/>
    </source>
</evidence>
<organism evidence="18 19">
    <name type="scientific">Comamonas antarctica</name>
    <dbReference type="NCBI Taxonomy" id="2743470"/>
    <lineage>
        <taxon>Bacteria</taxon>
        <taxon>Pseudomonadati</taxon>
        <taxon>Pseudomonadota</taxon>
        <taxon>Betaproteobacteria</taxon>
        <taxon>Burkholderiales</taxon>
        <taxon>Comamonadaceae</taxon>
        <taxon>Comamonas</taxon>
    </lineage>
</organism>
<dbReference type="EMBL" id="CP054840">
    <property type="protein sequence ID" value="QKV54543.1"/>
    <property type="molecule type" value="Genomic_DNA"/>
</dbReference>
<dbReference type="InterPro" id="IPR036541">
    <property type="entry name" value="PLipase_A1_sf"/>
</dbReference>
<dbReference type="Pfam" id="PF02253">
    <property type="entry name" value="PLA1"/>
    <property type="match status" value="1"/>
</dbReference>
<keyword evidence="10 16" id="KW-0106">Calcium</keyword>
<comment type="similarity">
    <text evidence="3 17">Belongs to the phospholipase A1 family.</text>
</comment>
<dbReference type="GO" id="GO:0008970">
    <property type="term" value="F:phospholipase A1 activity"/>
    <property type="evidence" value="ECO:0007669"/>
    <property type="project" value="UniProtKB-EC"/>
</dbReference>
<dbReference type="GO" id="GO:0016042">
    <property type="term" value="P:lipid catabolic process"/>
    <property type="evidence" value="ECO:0007669"/>
    <property type="project" value="UniProtKB-KW"/>
</dbReference>
<comment type="catalytic activity">
    <reaction evidence="1 17">
        <text>a 1,2-diacyl-sn-glycero-3-phosphocholine + H2O = a 2-acyl-sn-glycero-3-phosphocholine + a fatty acid + H(+)</text>
        <dbReference type="Rhea" id="RHEA:18689"/>
        <dbReference type="ChEBI" id="CHEBI:15377"/>
        <dbReference type="ChEBI" id="CHEBI:15378"/>
        <dbReference type="ChEBI" id="CHEBI:28868"/>
        <dbReference type="ChEBI" id="CHEBI:57643"/>
        <dbReference type="ChEBI" id="CHEBI:57875"/>
        <dbReference type="EC" id="3.1.1.32"/>
    </reaction>
</comment>
<feature type="chain" id="PRO_5027145014" description="Phospholipase A1" evidence="17">
    <location>
        <begin position="25"/>
        <end position="392"/>
    </location>
</feature>
<evidence type="ECO:0000256" key="4">
    <source>
        <dbReference type="ARBA" id="ARBA00011702"/>
    </source>
</evidence>
<evidence type="ECO:0000256" key="8">
    <source>
        <dbReference type="ARBA" id="ARBA00022729"/>
    </source>
</evidence>
<evidence type="ECO:0000256" key="14">
    <source>
        <dbReference type="ARBA" id="ARBA00023237"/>
    </source>
</evidence>
<dbReference type="PANTHER" id="PTHR40457:SF1">
    <property type="entry name" value="PHOSPHOLIPASE A1"/>
    <property type="match status" value="1"/>
</dbReference>
<keyword evidence="13" id="KW-0472">Membrane</keyword>
<feature type="binding site" description="in dimeric form" evidence="16">
    <location>
        <position position="263"/>
    </location>
    <ligand>
        <name>Ca(2+)</name>
        <dbReference type="ChEBI" id="CHEBI:29108"/>
        <label>1</label>
    </ligand>
</feature>
<proteinExistence type="inferred from homology"/>
<evidence type="ECO:0000256" key="13">
    <source>
        <dbReference type="ARBA" id="ARBA00023136"/>
    </source>
</evidence>
<keyword evidence="9 17" id="KW-0378">Hydrolase</keyword>
<evidence type="ECO:0000256" key="17">
    <source>
        <dbReference type="RuleBase" id="RU366027"/>
    </source>
</evidence>
<dbReference type="Proteomes" id="UP000509579">
    <property type="component" value="Chromosome"/>
</dbReference>
<keyword evidence="5" id="KW-1134">Transmembrane beta strand</keyword>
<evidence type="ECO:0000256" key="3">
    <source>
        <dbReference type="ARBA" id="ARBA00010525"/>
    </source>
</evidence>
<sequence>MSARHLPTLAAAAAWSLLSLPALAQNAPVAVSSTPTDAWRLCTAATDGAERLACFDAWANKQPWQAPAASAHAQAVTPPLPEPAPIVATSAAPLTADPMPAEPVVRGCNDAKYSALTRFWELTEGTDCGNFTLRGYRPTSISVVASNSVNRQPSSPAPDHQSPTAIDYRTTEARLNISVRTKLAKGLLAHTPERKDSLWFGYTQQSYWQVFTPDLSRPFRTTDHEPEVFYVYPLSLSLPAGWNWAYAGAGLVHQSNGQSLPLSRSWNRWYLMTGIEKGNDYTLTGRIWKRINESAASDDNPDISDYLGRAELTGTWNVNRMHTLTATVRSSLGATPRGSLRLEWLRTLGEGIGGGRSNLRLHTQLFSGYGDSLIDYNRKRTVLSVGFSLLDF</sequence>
<dbReference type="AlphaFoldDB" id="A0A6N1X8A9"/>
<evidence type="ECO:0000256" key="16">
    <source>
        <dbReference type="PIRSR" id="PIRSR603187-2"/>
    </source>
</evidence>
<evidence type="ECO:0000256" key="10">
    <source>
        <dbReference type="ARBA" id="ARBA00022837"/>
    </source>
</evidence>
<evidence type="ECO:0000256" key="15">
    <source>
        <dbReference type="PIRSR" id="PIRSR603187-1"/>
    </source>
</evidence>